<protein>
    <submittedName>
        <fullName evidence="1">Uncharacterized protein</fullName>
    </submittedName>
</protein>
<sequence length="78" mass="9519">MLKLNIVYISTVVKKDILHCKNMFKVENSCRTNCLKHHYFAFIEQYKDNFIMPNQRKINFKSIFNFLDYDKNKRGHSR</sequence>
<organism evidence="1 2">
    <name type="scientific">Candidatus Pantoea carbekii</name>
    <dbReference type="NCBI Taxonomy" id="1235990"/>
    <lineage>
        <taxon>Bacteria</taxon>
        <taxon>Pseudomonadati</taxon>
        <taxon>Pseudomonadota</taxon>
        <taxon>Gammaproteobacteria</taxon>
        <taxon>Enterobacterales</taxon>
        <taxon>Erwiniaceae</taxon>
        <taxon>Pantoea</taxon>
    </lineage>
</organism>
<dbReference type="AlphaFoldDB" id="U3U249"/>
<accession>U3U249</accession>
<reference evidence="1 2" key="1">
    <citation type="submission" date="2012-10" db="EMBL/GenBank/DDBJ databases">
        <title>Genome sequence of the symbiont of the pentatomidae stink bug Halyomorpha halys.</title>
        <authorList>
            <person name="Kobayashi H."/>
            <person name="Fujii-Muramatsu R."/>
            <person name="Takeishi K."/>
            <person name="Noda H."/>
        </authorList>
    </citation>
    <scope>NUCLEOTIDE SEQUENCE [LARGE SCALE GENOMIC DNA]</scope>
</reference>
<evidence type="ECO:0000313" key="2">
    <source>
        <dbReference type="Proteomes" id="UP000016900"/>
    </source>
</evidence>
<gene>
    <name evidence="1" type="ORF">HHS_02060</name>
</gene>
<proteinExistence type="predicted"/>
<dbReference type="KEGG" id="hhs:HHS_02060"/>
<keyword evidence="2" id="KW-1185">Reference proteome</keyword>
<evidence type="ECO:0000313" key="1">
    <source>
        <dbReference type="EMBL" id="BAO00176.1"/>
    </source>
</evidence>
<name>U3U249_9GAMM</name>
<dbReference type="Proteomes" id="UP000016900">
    <property type="component" value="Chromosome"/>
</dbReference>
<dbReference type="EMBL" id="AP012554">
    <property type="protein sequence ID" value="BAO00176.1"/>
    <property type="molecule type" value="Genomic_DNA"/>
</dbReference>